<feature type="transmembrane region" description="Helical" evidence="1">
    <location>
        <begin position="94"/>
        <end position="115"/>
    </location>
</feature>
<name>A0A402AQV3_9CHLR</name>
<evidence type="ECO:0000313" key="3">
    <source>
        <dbReference type="Proteomes" id="UP000287188"/>
    </source>
</evidence>
<dbReference type="Proteomes" id="UP000287188">
    <property type="component" value="Unassembled WGS sequence"/>
</dbReference>
<feature type="transmembrane region" description="Helical" evidence="1">
    <location>
        <begin position="59"/>
        <end position="82"/>
    </location>
</feature>
<dbReference type="RefSeq" id="WP_126553156.1">
    <property type="nucleotide sequence ID" value="NZ_BIFS01000001.1"/>
</dbReference>
<sequence>MEITSLLENLWFVVCGLLLLATLYIWSYWCTEIIARRVLPLTGLTRYVPRGSAIMMLRAGFYGMPGLLLYTVVALFLPQLVIPIHVSLAGVPQGILIGMGYAALGSTLAQGIILFKGMILQLRDNQHEPIPN</sequence>
<keyword evidence="3" id="KW-1185">Reference proteome</keyword>
<keyword evidence="1" id="KW-1133">Transmembrane helix</keyword>
<comment type="caution">
    <text evidence="2">The sequence shown here is derived from an EMBL/GenBank/DDBJ whole genome shotgun (WGS) entry which is preliminary data.</text>
</comment>
<evidence type="ECO:0000313" key="2">
    <source>
        <dbReference type="EMBL" id="GCE21475.1"/>
    </source>
</evidence>
<keyword evidence="1" id="KW-0812">Transmembrane</keyword>
<accession>A0A402AQV3</accession>
<evidence type="ECO:0000256" key="1">
    <source>
        <dbReference type="SAM" id="Phobius"/>
    </source>
</evidence>
<reference evidence="3" key="1">
    <citation type="submission" date="2018-12" db="EMBL/GenBank/DDBJ databases">
        <title>Tengunoibacter tsumagoiensis gen. nov., sp. nov., Dictyobacter kobayashii sp. nov., D. alpinus sp. nov., and D. joshuensis sp. nov. and description of Dictyobacteraceae fam. nov. within the order Ktedonobacterales isolated from Tengu-no-mugimeshi.</title>
        <authorList>
            <person name="Wang C.M."/>
            <person name="Zheng Y."/>
            <person name="Sakai Y."/>
            <person name="Toyoda A."/>
            <person name="Minakuchi Y."/>
            <person name="Abe K."/>
            <person name="Yokota A."/>
            <person name="Yabe S."/>
        </authorList>
    </citation>
    <scope>NUCLEOTIDE SEQUENCE [LARGE SCALE GENOMIC DNA]</scope>
    <source>
        <strain evidence="3">Uno11</strain>
    </source>
</reference>
<proteinExistence type="predicted"/>
<gene>
    <name evidence="2" type="ORF">KDK_52750</name>
</gene>
<organism evidence="2 3">
    <name type="scientific">Dictyobacter kobayashii</name>
    <dbReference type="NCBI Taxonomy" id="2014872"/>
    <lineage>
        <taxon>Bacteria</taxon>
        <taxon>Bacillati</taxon>
        <taxon>Chloroflexota</taxon>
        <taxon>Ktedonobacteria</taxon>
        <taxon>Ktedonobacterales</taxon>
        <taxon>Dictyobacteraceae</taxon>
        <taxon>Dictyobacter</taxon>
    </lineage>
</organism>
<feature type="transmembrane region" description="Helical" evidence="1">
    <location>
        <begin position="6"/>
        <end position="29"/>
    </location>
</feature>
<keyword evidence="1" id="KW-0472">Membrane</keyword>
<dbReference type="AlphaFoldDB" id="A0A402AQV3"/>
<dbReference type="EMBL" id="BIFS01000001">
    <property type="protein sequence ID" value="GCE21475.1"/>
    <property type="molecule type" value="Genomic_DNA"/>
</dbReference>
<protein>
    <submittedName>
        <fullName evidence="2">Uncharacterized protein</fullName>
    </submittedName>
</protein>